<evidence type="ECO:0000256" key="2">
    <source>
        <dbReference type="ARBA" id="ARBA00022448"/>
    </source>
</evidence>
<dbReference type="InterPro" id="IPR035906">
    <property type="entry name" value="MetI-like_sf"/>
</dbReference>
<dbReference type="GO" id="GO:0055085">
    <property type="term" value="P:transmembrane transport"/>
    <property type="evidence" value="ECO:0007669"/>
    <property type="project" value="InterPro"/>
</dbReference>
<feature type="transmembrane region" description="Helical" evidence="7">
    <location>
        <begin position="184"/>
        <end position="206"/>
    </location>
</feature>
<evidence type="ECO:0000256" key="4">
    <source>
        <dbReference type="ARBA" id="ARBA00022692"/>
    </source>
</evidence>
<evidence type="ECO:0000259" key="8">
    <source>
        <dbReference type="PROSITE" id="PS50928"/>
    </source>
</evidence>
<dbReference type="RefSeq" id="WP_106339391.1">
    <property type="nucleotide sequence ID" value="NZ_PVZS01000030.1"/>
</dbReference>
<evidence type="ECO:0000256" key="6">
    <source>
        <dbReference type="ARBA" id="ARBA00023136"/>
    </source>
</evidence>
<dbReference type="PANTHER" id="PTHR43163:SF6">
    <property type="entry name" value="DIPEPTIDE TRANSPORT SYSTEM PERMEASE PROTEIN DPPB-RELATED"/>
    <property type="match status" value="1"/>
</dbReference>
<accession>A0A2T1HNH1</accession>
<evidence type="ECO:0000256" key="5">
    <source>
        <dbReference type="ARBA" id="ARBA00022989"/>
    </source>
</evidence>
<dbReference type="SUPFAM" id="SSF161098">
    <property type="entry name" value="MetI-like"/>
    <property type="match status" value="1"/>
</dbReference>
<keyword evidence="4 7" id="KW-0812">Transmembrane</keyword>
<dbReference type="EMBL" id="PVZS01000030">
    <property type="protein sequence ID" value="PSC03187.1"/>
    <property type="molecule type" value="Genomic_DNA"/>
</dbReference>
<proteinExistence type="inferred from homology"/>
<comment type="similarity">
    <text evidence="7">Belongs to the binding-protein-dependent transport system permease family.</text>
</comment>
<dbReference type="GO" id="GO:0005886">
    <property type="term" value="C:plasma membrane"/>
    <property type="evidence" value="ECO:0007669"/>
    <property type="project" value="UniProtKB-SubCell"/>
</dbReference>
<feature type="transmembrane region" description="Helical" evidence="7">
    <location>
        <begin position="70"/>
        <end position="94"/>
    </location>
</feature>
<evidence type="ECO:0000256" key="7">
    <source>
        <dbReference type="RuleBase" id="RU363032"/>
    </source>
</evidence>
<organism evidence="9 10">
    <name type="scientific">Alsobacter soli</name>
    <dbReference type="NCBI Taxonomy" id="2109933"/>
    <lineage>
        <taxon>Bacteria</taxon>
        <taxon>Pseudomonadati</taxon>
        <taxon>Pseudomonadota</taxon>
        <taxon>Alphaproteobacteria</taxon>
        <taxon>Hyphomicrobiales</taxon>
        <taxon>Alsobacteraceae</taxon>
        <taxon>Alsobacter</taxon>
    </lineage>
</organism>
<evidence type="ECO:0000313" key="9">
    <source>
        <dbReference type="EMBL" id="PSC03187.1"/>
    </source>
</evidence>
<dbReference type="Gene3D" id="1.10.3720.10">
    <property type="entry name" value="MetI-like"/>
    <property type="match status" value="1"/>
</dbReference>
<name>A0A2T1HNH1_9HYPH</name>
<comment type="caution">
    <text evidence="9">The sequence shown here is derived from an EMBL/GenBank/DDBJ whole genome shotgun (WGS) entry which is preliminary data.</text>
</comment>
<protein>
    <submittedName>
        <fullName evidence="9">Peptide ABC transporter</fullName>
    </submittedName>
</protein>
<feature type="transmembrane region" description="Helical" evidence="7">
    <location>
        <begin position="106"/>
        <end position="129"/>
    </location>
</feature>
<feature type="transmembrane region" description="Helical" evidence="7">
    <location>
        <begin position="288"/>
        <end position="314"/>
    </location>
</feature>
<dbReference type="PANTHER" id="PTHR43163">
    <property type="entry name" value="DIPEPTIDE TRANSPORT SYSTEM PERMEASE PROTEIN DPPB-RELATED"/>
    <property type="match status" value="1"/>
</dbReference>
<evidence type="ECO:0000256" key="1">
    <source>
        <dbReference type="ARBA" id="ARBA00004651"/>
    </source>
</evidence>
<dbReference type="Pfam" id="PF19300">
    <property type="entry name" value="BPD_transp_1_N"/>
    <property type="match status" value="1"/>
</dbReference>
<keyword evidence="3" id="KW-1003">Cell membrane</keyword>
<dbReference type="Pfam" id="PF00528">
    <property type="entry name" value="BPD_transp_1"/>
    <property type="match status" value="1"/>
</dbReference>
<feature type="domain" description="ABC transmembrane type-1" evidence="8">
    <location>
        <begin position="102"/>
        <end position="307"/>
    </location>
</feature>
<feature type="transmembrane region" description="Helical" evidence="7">
    <location>
        <begin position="152"/>
        <end position="172"/>
    </location>
</feature>
<feature type="transmembrane region" description="Helical" evidence="7">
    <location>
        <begin position="226"/>
        <end position="244"/>
    </location>
</feature>
<dbReference type="Proteomes" id="UP000239772">
    <property type="component" value="Unassembled WGS sequence"/>
</dbReference>
<keyword evidence="5 7" id="KW-1133">Transmembrane helix</keyword>
<dbReference type="PROSITE" id="PS50928">
    <property type="entry name" value="ABC_TM1"/>
    <property type="match status" value="1"/>
</dbReference>
<sequence length="319" mass="33929">MARMISIGRVSSRLGGVALLALLGSATVFFVMRAGSGDPAIAVLGEQATPEAIAAFHRKWMLDDPLVLQFWRWLSSAVMGDFGLSMTVAGGTPIMKLIASRLPNTLFIGLYAVLIAVVVSLIAGTLSALRHGKFTDTAATSLAVLGISMPDFWLSYVLVYTLALGLGIFPSYGFTPPAESIAGALYSGFLPALAIAAPMAAAFTRILRTALLETLYRDHVRVARSLGYRDAFVFVHFVLRNALIPYVTVIGLQVRYLLGGTVVVERIFGIPGVGALMVDGAFGRDYPLVQACALTFLLSVLLVNFAVDLVCAALNPRSA</sequence>
<dbReference type="InterPro" id="IPR045621">
    <property type="entry name" value="BPD_transp_1_N"/>
</dbReference>
<evidence type="ECO:0000313" key="10">
    <source>
        <dbReference type="Proteomes" id="UP000239772"/>
    </source>
</evidence>
<feature type="transmembrane region" description="Helical" evidence="7">
    <location>
        <begin position="256"/>
        <end position="276"/>
    </location>
</feature>
<keyword evidence="10" id="KW-1185">Reference proteome</keyword>
<reference evidence="10" key="1">
    <citation type="submission" date="2018-03" db="EMBL/GenBank/DDBJ databases">
        <authorList>
            <person name="Sun L."/>
            <person name="Liu H."/>
            <person name="Chen W."/>
            <person name="Huang K."/>
            <person name="Liu W."/>
            <person name="Gao X."/>
        </authorList>
    </citation>
    <scope>NUCLEOTIDE SEQUENCE [LARGE SCALE GENOMIC DNA]</scope>
    <source>
        <strain evidence="10">SH9</strain>
    </source>
</reference>
<keyword evidence="6 7" id="KW-0472">Membrane</keyword>
<dbReference type="OrthoDB" id="7834831at2"/>
<dbReference type="InterPro" id="IPR000515">
    <property type="entry name" value="MetI-like"/>
</dbReference>
<gene>
    <name evidence="9" type="ORF">SLNSH_20340</name>
</gene>
<dbReference type="CDD" id="cd06261">
    <property type="entry name" value="TM_PBP2"/>
    <property type="match status" value="1"/>
</dbReference>
<dbReference type="AlphaFoldDB" id="A0A2T1HNH1"/>
<evidence type="ECO:0000256" key="3">
    <source>
        <dbReference type="ARBA" id="ARBA00022475"/>
    </source>
</evidence>
<comment type="subcellular location">
    <subcellularLocation>
        <location evidence="1 7">Cell membrane</location>
        <topology evidence="1 7">Multi-pass membrane protein</topology>
    </subcellularLocation>
</comment>
<keyword evidence="2 7" id="KW-0813">Transport</keyword>